<keyword evidence="3" id="KW-1185">Reference proteome</keyword>
<dbReference type="Pfam" id="PF14737">
    <property type="entry name" value="DUF4470"/>
    <property type="match status" value="1"/>
</dbReference>
<comment type="caution">
    <text evidence="2">The sequence shown here is derived from an EMBL/GenBank/DDBJ whole genome shotgun (WGS) entry which is preliminary data.</text>
</comment>
<proteinExistence type="predicted"/>
<feature type="domain" description="DUF4470" evidence="1">
    <location>
        <begin position="16"/>
        <end position="115"/>
    </location>
</feature>
<dbReference type="Proteomes" id="UP000243723">
    <property type="component" value="Unassembled WGS sequence"/>
</dbReference>
<dbReference type="AlphaFoldDB" id="A0A2P8AG89"/>
<name>A0A2P8AG89_9PEZI</name>
<evidence type="ECO:0000313" key="2">
    <source>
        <dbReference type="EMBL" id="PSK59467.1"/>
    </source>
</evidence>
<gene>
    <name evidence="2" type="ORF">B9Z65_3791</name>
</gene>
<dbReference type="InterPro" id="IPR027974">
    <property type="entry name" value="DUF4470"/>
</dbReference>
<dbReference type="OrthoDB" id="432970at2759"/>
<evidence type="ECO:0000259" key="1">
    <source>
        <dbReference type="Pfam" id="PF14737"/>
    </source>
</evidence>
<sequence length="495" mass="54459">MLTISGLDHGTYTFYPLGNTPAVDLLRDTPTSDSQPARLLLLGCGDARNVLFTVAQEIARTKNLQEYTVCDFEPAVLARNIYLFTFLAQHSESIKGGEGARIVSSLWNLYYHFFISEDDLKVLQNHAKVLVSHSNSLTSWQDSPFGSSIEITNAATLSALHRFWSLYADGKDFSKHGDFRTQFKSQIAGIHAAEVMDAIEYCHDHYWTHGEAVPTDSVTAGPQKLAVNPALSSSSAKANVFAISRSTNYLAGFHFPTSSEIATRQPTSKTVRAITLAAQLEFAGWCADFASAINAKRVHLIAHCGEALRFAYEIQFLQSKPSALPKTFRIYDRQHSGQVLDICAFSRSRLSNPFNVIETSNLSDHVGLLALLPATSSLLHPSPTSVLYTETLRAKDDVDDSSLQEMLGVDAVTAARILGLIPAGLVNGFMIDVSIPDIGSHEDSYNMRCRFTWRLTMSSQLGAAEGTISVAAFDPDQLSALLFRWYKLMEPADLF</sequence>
<reference evidence="2 3" key="1">
    <citation type="submission" date="2017-05" db="EMBL/GenBank/DDBJ databases">
        <title>Draft genome sequence of Elsinoe australis.</title>
        <authorList>
            <person name="Cheng Q."/>
        </authorList>
    </citation>
    <scope>NUCLEOTIDE SEQUENCE [LARGE SCALE GENOMIC DNA]</scope>
    <source>
        <strain evidence="2 3">NL1</strain>
    </source>
</reference>
<dbReference type="EMBL" id="NHZQ01000010">
    <property type="protein sequence ID" value="PSK59467.1"/>
    <property type="molecule type" value="Genomic_DNA"/>
</dbReference>
<protein>
    <submittedName>
        <fullName evidence="2">Biotin</fullName>
    </submittedName>
</protein>
<accession>A0A2P8AG89</accession>
<evidence type="ECO:0000313" key="3">
    <source>
        <dbReference type="Proteomes" id="UP000243723"/>
    </source>
</evidence>
<organism evidence="2 3">
    <name type="scientific">Elsinoe australis</name>
    <dbReference type="NCBI Taxonomy" id="40998"/>
    <lineage>
        <taxon>Eukaryota</taxon>
        <taxon>Fungi</taxon>
        <taxon>Dikarya</taxon>
        <taxon>Ascomycota</taxon>
        <taxon>Pezizomycotina</taxon>
        <taxon>Dothideomycetes</taxon>
        <taxon>Dothideomycetidae</taxon>
        <taxon>Myriangiales</taxon>
        <taxon>Elsinoaceae</taxon>
        <taxon>Elsinoe</taxon>
    </lineage>
</organism>